<dbReference type="AlphaFoldDB" id="A0AA49GEM3"/>
<evidence type="ECO:0000313" key="1">
    <source>
        <dbReference type="EMBL" id="WKK82632.1"/>
    </source>
</evidence>
<dbReference type="RefSeq" id="WP_302103053.1">
    <property type="nucleotide sequence ID" value="NZ_CP129968.2"/>
</dbReference>
<name>A0AA49GEM3_9BACT</name>
<dbReference type="Proteomes" id="UP001232019">
    <property type="component" value="Chromosome"/>
</dbReference>
<dbReference type="KEGG" id="marp:QYS47_11700"/>
<gene>
    <name evidence="1" type="ORF">QYS47_11700</name>
</gene>
<accession>A0AA49GEM3</accession>
<organism evidence="1">
    <name type="scientific">Marivirga arenosa</name>
    <dbReference type="NCBI Taxonomy" id="3059076"/>
    <lineage>
        <taxon>Bacteria</taxon>
        <taxon>Pseudomonadati</taxon>
        <taxon>Bacteroidota</taxon>
        <taxon>Cytophagia</taxon>
        <taxon>Cytophagales</taxon>
        <taxon>Marivirgaceae</taxon>
        <taxon>Marivirga</taxon>
    </lineage>
</organism>
<dbReference type="EMBL" id="CP129968">
    <property type="protein sequence ID" value="WKK82632.1"/>
    <property type="molecule type" value="Genomic_DNA"/>
</dbReference>
<sequence length="56" mass="6571">MVTHEQAVAYCQWRLEVVSKKLGIIVNYRLPTVKECEEIAQVLLRENEIKISRTLK</sequence>
<reference evidence="1" key="1">
    <citation type="submission" date="2023-08" db="EMBL/GenBank/DDBJ databases">
        <title>Comparative genomics and taxonomic characterization of three novel marine species of genus Marivirga.</title>
        <authorList>
            <person name="Muhammad N."/>
            <person name="Kim S.-G."/>
        </authorList>
    </citation>
    <scope>NUCLEOTIDE SEQUENCE</scope>
    <source>
        <strain evidence="1">BKB1-2</strain>
    </source>
</reference>
<protein>
    <submittedName>
        <fullName evidence="1">Uncharacterized protein</fullName>
    </submittedName>
</protein>
<proteinExistence type="predicted"/>